<dbReference type="Pfam" id="PF13412">
    <property type="entry name" value="HTH_24"/>
    <property type="match status" value="1"/>
</dbReference>
<dbReference type="InterPro" id="IPR019887">
    <property type="entry name" value="Tscrpt_reg_AsnC/Lrp_C"/>
</dbReference>
<dbReference type="Gene3D" id="1.10.10.10">
    <property type="entry name" value="Winged helix-like DNA-binding domain superfamily/Winged helix DNA-binding domain"/>
    <property type="match status" value="1"/>
</dbReference>
<reference evidence="6" key="1">
    <citation type="submission" date="2018-12" db="EMBL/GenBank/DDBJ databases">
        <title>Complete genome sequence of Roseovarius sp. MME-070.</title>
        <authorList>
            <person name="Nam Y.-D."/>
            <person name="Kang J."/>
            <person name="Chung W.-H."/>
            <person name="Park Y.S."/>
        </authorList>
    </citation>
    <scope>NUCLEOTIDE SEQUENCE [LARGE SCALE GENOMIC DNA]</scope>
    <source>
        <strain evidence="6">MME-070</strain>
    </source>
</reference>
<dbReference type="InterPro" id="IPR036390">
    <property type="entry name" value="WH_DNA-bd_sf"/>
</dbReference>
<dbReference type="InterPro" id="IPR019888">
    <property type="entry name" value="Tscrpt_reg_AsnC-like"/>
</dbReference>
<name>A0A6I6IVU7_9RHOB</name>
<keyword evidence="2" id="KW-0238">DNA-binding</keyword>
<dbReference type="OrthoDB" id="9803143at2"/>
<dbReference type="InterPro" id="IPR011991">
    <property type="entry name" value="ArsR-like_HTH"/>
</dbReference>
<evidence type="ECO:0000256" key="1">
    <source>
        <dbReference type="ARBA" id="ARBA00023015"/>
    </source>
</evidence>
<protein>
    <submittedName>
        <fullName evidence="5">Lrp/AsnC family transcriptional regulator</fullName>
    </submittedName>
</protein>
<dbReference type="Pfam" id="PF01037">
    <property type="entry name" value="AsnC_trans_reg"/>
    <property type="match status" value="1"/>
</dbReference>
<dbReference type="GO" id="GO:0005829">
    <property type="term" value="C:cytosol"/>
    <property type="evidence" value="ECO:0007669"/>
    <property type="project" value="TreeGrafter"/>
</dbReference>
<dbReference type="Gene3D" id="3.30.70.920">
    <property type="match status" value="1"/>
</dbReference>
<keyword evidence="6" id="KW-1185">Reference proteome</keyword>
<dbReference type="RefSeq" id="WP_157708725.1">
    <property type="nucleotide sequence ID" value="NZ_CP034348.1"/>
</dbReference>
<evidence type="ECO:0000313" key="5">
    <source>
        <dbReference type="EMBL" id="QGY00044.1"/>
    </source>
</evidence>
<dbReference type="EMBL" id="CP034348">
    <property type="protein sequence ID" value="QGY00044.1"/>
    <property type="molecule type" value="Genomic_DNA"/>
</dbReference>
<evidence type="ECO:0000313" key="6">
    <source>
        <dbReference type="Proteomes" id="UP000428330"/>
    </source>
</evidence>
<evidence type="ECO:0000256" key="3">
    <source>
        <dbReference type="ARBA" id="ARBA00023163"/>
    </source>
</evidence>
<dbReference type="SUPFAM" id="SSF54909">
    <property type="entry name" value="Dimeric alpha+beta barrel"/>
    <property type="match status" value="1"/>
</dbReference>
<dbReference type="InterPro" id="IPR019885">
    <property type="entry name" value="Tscrpt_reg_HTH_AsnC-type_CS"/>
</dbReference>
<organism evidence="5 6">
    <name type="scientific">Roseovarius faecimaris</name>
    <dbReference type="NCBI Taxonomy" id="2494550"/>
    <lineage>
        <taxon>Bacteria</taxon>
        <taxon>Pseudomonadati</taxon>
        <taxon>Pseudomonadota</taxon>
        <taxon>Alphaproteobacteria</taxon>
        <taxon>Rhodobacterales</taxon>
        <taxon>Roseobacteraceae</taxon>
        <taxon>Roseovarius</taxon>
    </lineage>
</organism>
<dbReference type="InterPro" id="IPR011008">
    <property type="entry name" value="Dimeric_a/b-barrel"/>
</dbReference>
<dbReference type="PROSITE" id="PS00519">
    <property type="entry name" value="HTH_ASNC_1"/>
    <property type="match status" value="1"/>
</dbReference>
<dbReference type="InterPro" id="IPR000485">
    <property type="entry name" value="AsnC-type_HTH_dom"/>
</dbReference>
<keyword evidence="3" id="KW-0804">Transcription</keyword>
<dbReference type="AlphaFoldDB" id="A0A6I6IVU7"/>
<dbReference type="PANTHER" id="PTHR30154">
    <property type="entry name" value="LEUCINE-RESPONSIVE REGULATORY PROTEIN"/>
    <property type="match status" value="1"/>
</dbReference>
<dbReference type="PANTHER" id="PTHR30154:SF34">
    <property type="entry name" value="TRANSCRIPTIONAL REGULATOR AZLB"/>
    <property type="match status" value="1"/>
</dbReference>
<proteinExistence type="predicted"/>
<dbReference type="GO" id="GO:0006355">
    <property type="term" value="P:regulation of DNA-templated transcription"/>
    <property type="evidence" value="ECO:0007669"/>
    <property type="project" value="UniProtKB-ARBA"/>
</dbReference>
<dbReference type="InterPro" id="IPR036388">
    <property type="entry name" value="WH-like_DNA-bd_sf"/>
</dbReference>
<accession>A0A6I6IVU7</accession>
<dbReference type="SUPFAM" id="SSF46785">
    <property type="entry name" value="Winged helix' DNA-binding domain"/>
    <property type="match status" value="1"/>
</dbReference>
<dbReference type="SMART" id="SM00344">
    <property type="entry name" value="HTH_ASNC"/>
    <property type="match status" value="1"/>
</dbReference>
<dbReference type="CDD" id="cd00090">
    <property type="entry name" value="HTH_ARSR"/>
    <property type="match status" value="1"/>
</dbReference>
<dbReference type="GO" id="GO:0043565">
    <property type="term" value="F:sequence-specific DNA binding"/>
    <property type="evidence" value="ECO:0007669"/>
    <property type="project" value="InterPro"/>
</dbReference>
<dbReference type="PRINTS" id="PR00033">
    <property type="entry name" value="HTHASNC"/>
</dbReference>
<evidence type="ECO:0000256" key="2">
    <source>
        <dbReference type="ARBA" id="ARBA00023125"/>
    </source>
</evidence>
<sequence>MKLDARDIAILKVLSGDGRITNADLAAKVGLSASPCWERVRRLERAGLIEGYGARIALKKLGPAITVFVTVELTDHTAQAFRVFERHIERVPEVTACWALGGGFDYLMQVITRDIDAYQVLMDTLLDADVGLARYFTYVVTKPVKGPGGPPFEVLIG</sequence>
<dbReference type="Proteomes" id="UP000428330">
    <property type="component" value="Chromosome"/>
</dbReference>
<dbReference type="KEGG" id="rom:EI983_17925"/>
<gene>
    <name evidence="5" type="ORF">EI983_17925</name>
</gene>
<feature type="domain" description="HTH asnC-type" evidence="4">
    <location>
        <begin position="3"/>
        <end position="64"/>
    </location>
</feature>
<keyword evidence="1" id="KW-0805">Transcription regulation</keyword>
<evidence type="ECO:0000259" key="4">
    <source>
        <dbReference type="PROSITE" id="PS50956"/>
    </source>
</evidence>
<dbReference type="GO" id="GO:0043200">
    <property type="term" value="P:response to amino acid"/>
    <property type="evidence" value="ECO:0007669"/>
    <property type="project" value="TreeGrafter"/>
</dbReference>
<dbReference type="PROSITE" id="PS50956">
    <property type="entry name" value="HTH_ASNC_2"/>
    <property type="match status" value="1"/>
</dbReference>